<evidence type="ECO:0000313" key="6">
    <source>
        <dbReference type="Ensembl" id="ENSAOCP00000023668.2"/>
    </source>
</evidence>
<dbReference type="GO" id="GO:0030154">
    <property type="term" value="P:cell differentiation"/>
    <property type="evidence" value="ECO:0007669"/>
    <property type="project" value="TreeGrafter"/>
</dbReference>
<dbReference type="InterPro" id="IPR050211">
    <property type="entry name" value="FOX_domain-containing"/>
</dbReference>
<dbReference type="GeneTree" id="ENSGT00940000172695"/>
<reference evidence="6" key="3">
    <citation type="submission" date="2025-09" db="UniProtKB">
        <authorList>
            <consortium name="Ensembl"/>
        </authorList>
    </citation>
    <scope>IDENTIFICATION</scope>
</reference>
<evidence type="ECO:0000313" key="7">
    <source>
        <dbReference type="Proteomes" id="UP001501940"/>
    </source>
</evidence>
<evidence type="ECO:0000259" key="5">
    <source>
        <dbReference type="PROSITE" id="PS50039"/>
    </source>
</evidence>
<feature type="domain" description="Fork-head" evidence="5">
    <location>
        <begin position="76"/>
        <end position="168"/>
    </location>
</feature>
<keyword evidence="7" id="KW-1185">Reference proteome</keyword>
<keyword evidence="3 4" id="KW-0539">Nucleus</keyword>
<dbReference type="Proteomes" id="UP001501940">
    <property type="component" value="Chromosome 3"/>
</dbReference>
<dbReference type="GO" id="GO:0000978">
    <property type="term" value="F:RNA polymerase II cis-regulatory region sequence-specific DNA binding"/>
    <property type="evidence" value="ECO:0007669"/>
    <property type="project" value="TreeGrafter"/>
</dbReference>
<sequence>MNTEKEGPRQHPMETSYIKEEKEGYDSTVVFETEKSSMTANETTASMVDENILTNPANTSDNIMSFCSKETQTFSKPSLPYIALIAKVILSSPSQKLNLSSIYRAMEEQFPYLRSRGPGWRNSVRHNLSVNECFVKVSRCEDGRGHYWGVHQAHLRDFQHGNFRQYRNPRGRRERERYERCLTWMESSCFLRRFCESRFESLAWVEPQCPLQEPRRNQMNSLDWNQPCCQPWSISAGWLQSPSWMRRCCFPERVPNSYDRATVGRGHGSQPLTSALHCREINDMKGMTESYDSRFTTPPAQLLRFPCCWCVSPVIKGLINPVPYKVNFKCHP</sequence>
<dbReference type="SUPFAM" id="SSF46785">
    <property type="entry name" value="Winged helix' DNA-binding domain"/>
    <property type="match status" value="1"/>
</dbReference>
<dbReference type="PROSITE" id="PS00658">
    <property type="entry name" value="FORK_HEAD_2"/>
    <property type="match status" value="1"/>
</dbReference>
<evidence type="ECO:0000256" key="3">
    <source>
        <dbReference type="ARBA" id="ARBA00023242"/>
    </source>
</evidence>
<evidence type="ECO:0000256" key="2">
    <source>
        <dbReference type="ARBA" id="ARBA00023125"/>
    </source>
</evidence>
<dbReference type="InterPro" id="IPR047519">
    <property type="entry name" value="FH_FOXQ2-like"/>
</dbReference>
<dbReference type="AlphaFoldDB" id="A0A3Q1CD99"/>
<dbReference type="Ensembl" id="ENSAOCT00000004786.2">
    <property type="protein sequence ID" value="ENSAOCP00000023668.2"/>
    <property type="gene ID" value="ENSAOCG00000009958.2"/>
</dbReference>
<dbReference type="GO" id="GO:0005634">
    <property type="term" value="C:nucleus"/>
    <property type="evidence" value="ECO:0007669"/>
    <property type="project" value="UniProtKB-SubCell"/>
</dbReference>
<comment type="subcellular location">
    <subcellularLocation>
        <location evidence="1 4">Nucleus</location>
    </subcellularLocation>
</comment>
<keyword evidence="2 4" id="KW-0238">DNA-binding</keyword>
<dbReference type="SMART" id="SM00339">
    <property type="entry name" value="FH"/>
    <property type="match status" value="1"/>
</dbReference>
<evidence type="ECO:0000256" key="4">
    <source>
        <dbReference type="PROSITE-ProRule" id="PRU00089"/>
    </source>
</evidence>
<evidence type="ECO:0000256" key="1">
    <source>
        <dbReference type="ARBA" id="ARBA00004123"/>
    </source>
</evidence>
<accession>A0A3Q1CD99</accession>
<dbReference type="InterPro" id="IPR001766">
    <property type="entry name" value="Fork_head_dom"/>
</dbReference>
<dbReference type="PANTHER" id="PTHR11829:SF142">
    <property type="entry name" value="FORK-HEAD DOMAIN-CONTAINING PROTEIN"/>
    <property type="match status" value="1"/>
</dbReference>
<dbReference type="PROSITE" id="PS50039">
    <property type="entry name" value="FORK_HEAD_3"/>
    <property type="match status" value="1"/>
</dbReference>
<proteinExistence type="predicted"/>
<reference evidence="6 7" key="1">
    <citation type="submission" date="2022-01" db="EMBL/GenBank/DDBJ databases">
        <title>A chromosome-scale genome assembly of the false clownfish, Amphiprion ocellaris.</title>
        <authorList>
            <person name="Ryu T."/>
        </authorList>
    </citation>
    <scope>NUCLEOTIDE SEQUENCE [LARGE SCALE GENOMIC DNA]</scope>
</reference>
<dbReference type="STRING" id="80972.ENSAOCP00000023668"/>
<dbReference type="OMA" id="WCVSPVI"/>
<dbReference type="Gene3D" id="1.10.10.10">
    <property type="entry name" value="Winged helix-like DNA-binding domain superfamily/Winged helix DNA-binding domain"/>
    <property type="match status" value="1"/>
</dbReference>
<organism evidence="6 7">
    <name type="scientific">Amphiprion ocellaris</name>
    <name type="common">Clown anemonefish</name>
    <dbReference type="NCBI Taxonomy" id="80972"/>
    <lineage>
        <taxon>Eukaryota</taxon>
        <taxon>Metazoa</taxon>
        <taxon>Chordata</taxon>
        <taxon>Craniata</taxon>
        <taxon>Vertebrata</taxon>
        <taxon>Euteleostomi</taxon>
        <taxon>Actinopterygii</taxon>
        <taxon>Neopterygii</taxon>
        <taxon>Teleostei</taxon>
        <taxon>Neoteleostei</taxon>
        <taxon>Acanthomorphata</taxon>
        <taxon>Ovalentaria</taxon>
        <taxon>Pomacentridae</taxon>
        <taxon>Amphiprion</taxon>
    </lineage>
</organism>
<dbReference type="InterPro" id="IPR036390">
    <property type="entry name" value="WH_DNA-bd_sf"/>
</dbReference>
<dbReference type="PRINTS" id="PR00053">
    <property type="entry name" value="FORKHEAD"/>
</dbReference>
<dbReference type="InterPro" id="IPR030456">
    <property type="entry name" value="TF_fork_head_CS_2"/>
</dbReference>
<dbReference type="GO" id="GO:0009653">
    <property type="term" value="P:anatomical structure morphogenesis"/>
    <property type="evidence" value="ECO:0007669"/>
    <property type="project" value="TreeGrafter"/>
</dbReference>
<protein>
    <recommendedName>
        <fullName evidence="5">Fork-head domain-containing protein</fullName>
    </recommendedName>
</protein>
<name>A0A3Q1CD99_AMPOC</name>
<dbReference type="CDD" id="cd20035">
    <property type="entry name" value="FH_FOXQ2-like"/>
    <property type="match status" value="1"/>
</dbReference>
<dbReference type="Pfam" id="PF00250">
    <property type="entry name" value="Forkhead"/>
    <property type="match status" value="1"/>
</dbReference>
<dbReference type="GO" id="GO:0000981">
    <property type="term" value="F:DNA-binding transcription factor activity, RNA polymerase II-specific"/>
    <property type="evidence" value="ECO:0007669"/>
    <property type="project" value="TreeGrafter"/>
</dbReference>
<reference evidence="6" key="2">
    <citation type="submission" date="2025-08" db="UniProtKB">
        <authorList>
            <consortium name="Ensembl"/>
        </authorList>
    </citation>
    <scope>IDENTIFICATION</scope>
</reference>
<dbReference type="InterPro" id="IPR036388">
    <property type="entry name" value="WH-like_DNA-bd_sf"/>
</dbReference>
<dbReference type="PANTHER" id="PTHR11829">
    <property type="entry name" value="FORKHEAD BOX PROTEIN"/>
    <property type="match status" value="1"/>
</dbReference>
<feature type="DNA-binding region" description="Fork-head" evidence="4">
    <location>
        <begin position="76"/>
        <end position="168"/>
    </location>
</feature>